<evidence type="ECO:0000313" key="3">
    <source>
        <dbReference type="Proteomes" id="UP000318778"/>
    </source>
</evidence>
<organism evidence="2">
    <name type="scientific">Western grey kangaroopox virus</name>
    <dbReference type="NCBI Taxonomy" id="1566307"/>
    <lineage>
        <taxon>Viruses</taxon>
        <taxon>Varidnaviria</taxon>
        <taxon>Bamfordvirae</taxon>
        <taxon>Nucleocytoviricota</taxon>
        <taxon>Pokkesviricetes</taxon>
        <taxon>Chitovirales</taxon>
        <taxon>Poxviridae</taxon>
        <taxon>Chordopoxvirinae</taxon>
        <taxon>Macropopoxvirus</taxon>
        <taxon>Macropopoxvirus mfuliginosuspox</taxon>
        <taxon>Western kangaroopox virus</taxon>
    </lineage>
</organism>
<accession>A0A2C9DSG3</accession>
<name>A0A2C9DSG3_9POXV</name>
<protein>
    <submittedName>
        <fullName evidence="2">Uncharacterized protein</fullName>
    </submittedName>
</protein>
<dbReference type="GeneID" id="65100207"/>
<feature type="transmembrane region" description="Helical" evidence="1">
    <location>
        <begin position="6"/>
        <end position="23"/>
    </location>
</feature>
<dbReference type="Proteomes" id="UP000318778">
    <property type="component" value="Segment"/>
</dbReference>
<keyword evidence="1" id="KW-1133">Transmembrane helix</keyword>
<keyword evidence="1" id="KW-0472">Membrane</keyword>
<evidence type="ECO:0000256" key="1">
    <source>
        <dbReference type="SAM" id="Phobius"/>
    </source>
</evidence>
<dbReference type="KEGG" id="vg:65100207"/>
<sequence length="39" mass="4331">MGSVLSSSLHVVLSTNLVFLFLLKTEKLIPIYYVSAYSP</sequence>
<dbReference type="EMBL" id="MF467280">
    <property type="protein sequence ID" value="ATI20946.1"/>
    <property type="molecule type" value="Genomic_DNA"/>
</dbReference>
<keyword evidence="1" id="KW-0812">Transmembrane</keyword>
<proteinExistence type="predicted"/>
<evidence type="ECO:0000313" key="2">
    <source>
        <dbReference type="EMBL" id="ATI20946.1"/>
    </source>
</evidence>
<keyword evidence="3" id="KW-1185">Reference proteome</keyword>
<dbReference type="RefSeq" id="YP_010085136.1">
    <property type="nucleotide sequence ID" value="NC_055228.1"/>
</dbReference>
<reference evidence="2" key="1">
    <citation type="journal article" date="2017" name="Virus Res.">
        <title>Complete genomic characterisation of two novel poxviruses (WKPV and EKPV) from western and eastern grey kangaroos.</title>
        <authorList>
            <person name="Bennett M."/>
            <person name="Tu S.L."/>
            <person name="Upton C."/>
            <person name="McArtor C."/>
            <person name="Gillett A."/>
            <person name="Laird T."/>
            <person name="O'Dea M."/>
        </authorList>
    </citation>
    <scope>NUCLEOTIDE SEQUENCE [LARGE SCALE GENOMIC DNA]</scope>
    <source>
        <strain evidence="2">Western Australia</strain>
    </source>
</reference>